<evidence type="ECO:0000313" key="3">
    <source>
        <dbReference type="Proteomes" id="UP000014420"/>
    </source>
</evidence>
<keyword evidence="3" id="KW-1185">Reference proteome</keyword>
<name>R9VWC6_9CAUD</name>
<sequence length="46" mass="4982">MHFISVMMQLILAILLAINIAGLVAIGVGTCLFGWKEFMMMLLGGL</sequence>
<keyword evidence="1" id="KW-0472">Membrane</keyword>
<dbReference type="Proteomes" id="UP000014420">
    <property type="component" value="Segment"/>
</dbReference>
<keyword evidence="1" id="KW-1133">Transmembrane helix</keyword>
<keyword evidence="1" id="KW-0812">Transmembrane</keyword>
<evidence type="ECO:0000313" key="2">
    <source>
        <dbReference type="EMBL" id="AGN89478.1"/>
    </source>
</evidence>
<evidence type="ECO:0000256" key="1">
    <source>
        <dbReference type="SAM" id="Phobius"/>
    </source>
</evidence>
<dbReference type="GeneID" id="15957258"/>
<dbReference type="KEGG" id="vg:15957258"/>
<proteinExistence type="predicted"/>
<dbReference type="EMBL" id="KC460990">
    <property type="protein sequence ID" value="AGN89478.1"/>
    <property type="molecule type" value="Genomic_DNA"/>
</dbReference>
<organism evidence="2 3">
    <name type="scientific">Serratia phage Eta</name>
    <dbReference type="NCBI Taxonomy" id="1282995"/>
    <lineage>
        <taxon>Viruses</taxon>
        <taxon>Duplodnaviria</taxon>
        <taxon>Heunggongvirae</taxon>
        <taxon>Uroviricota</taxon>
        <taxon>Caudoviricetes</taxon>
        <taxon>Sarkviridae</taxon>
        <taxon>Seretavirus</taxon>
        <taxon>Seretavirus eta</taxon>
    </lineage>
</organism>
<gene>
    <name evidence="2" type="ORF">Eta_0032</name>
</gene>
<protein>
    <submittedName>
        <fullName evidence="2">Putative membrane protein</fullName>
    </submittedName>
</protein>
<feature type="transmembrane region" description="Helical" evidence="1">
    <location>
        <begin position="12"/>
        <end position="35"/>
    </location>
</feature>
<reference evidence="2 3" key="1">
    <citation type="journal article" date="2014" name="Virol. J.">
        <title>The genome and proteome of Serratia bacteriophage ? which forms unstable lysogens.</title>
        <authorList>
            <person name="Denyes J.M."/>
            <person name="Krell P.J."/>
            <person name="Manderville R.A."/>
            <person name="Ackermann H.W."/>
            <person name="She Y.M."/>
            <person name="Kropinski A.M."/>
        </authorList>
    </citation>
    <scope>NUCLEOTIDE SEQUENCE [LARGE SCALE GENOMIC DNA]</scope>
</reference>
<dbReference type="RefSeq" id="YP_008130325.1">
    <property type="nucleotide sequence ID" value="NC_021563.1"/>
</dbReference>
<accession>R9VWC6</accession>